<feature type="transmembrane region" description="Helical" evidence="9">
    <location>
        <begin position="284"/>
        <end position="307"/>
    </location>
</feature>
<protein>
    <submittedName>
        <fullName evidence="10">AGZA family xanthine/uracil permease-like MFS transporter</fullName>
    </submittedName>
</protein>
<name>A0A4R1QW36_HYDET</name>
<accession>A0A4R1QW36</accession>
<feature type="transmembrane region" description="Helical" evidence="9">
    <location>
        <begin position="133"/>
        <end position="150"/>
    </location>
</feature>
<keyword evidence="4 8" id="KW-1003">Cell membrane</keyword>
<feature type="transmembrane region" description="Helical" evidence="9">
    <location>
        <begin position="170"/>
        <end position="188"/>
    </location>
</feature>
<evidence type="ECO:0000256" key="3">
    <source>
        <dbReference type="ARBA" id="ARBA00022448"/>
    </source>
</evidence>
<comment type="caution">
    <text evidence="10">The sequence shown here is derived from an EMBL/GenBank/DDBJ whole genome shotgun (WGS) entry which is preliminary data.</text>
</comment>
<keyword evidence="7 8" id="KW-0472">Membrane</keyword>
<feature type="transmembrane region" description="Helical" evidence="9">
    <location>
        <begin position="375"/>
        <end position="404"/>
    </location>
</feature>
<evidence type="ECO:0000256" key="8">
    <source>
        <dbReference type="PIRNR" id="PIRNR005353"/>
    </source>
</evidence>
<keyword evidence="11" id="KW-1185">Reference proteome</keyword>
<organism evidence="10 11">
    <name type="scientific">Hydrogenispora ethanolica</name>
    <dbReference type="NCBI Taxonomy" id="1082276"/>
    <lineage>
        <taxon>Bacteria</taxon>
        <taxon>Bacillati</taxon>
        <taxon>Bacillota</taxon>
        <taxon>Hydrogenispora</taxon>
    </lineage>
</organism>
<dbReference type="InterPro" id="IPR045018">
    <property type="entry name" value="Azg-like"/>
</dbReference>
<keyword evidence="5 8" id="KW-0812">Transmembrane</keyword>
<evidence type="ECO:0000313" key="10">
    <source>
        <dbReference type="EMBL" id="TCL57441.1"/>
    </source>
</evidence>
<feature type="transmembrane region" description="Helical" evidence="9">
    <location>
        <begin position="416"/>
        <end position="433"/>
    </location>
</feature>
<keyword evidence="3 8" id="KW-0813">Transport</keyword>
<feature type="transmembrane region" description="Helical" evidence="9">
    <location>
        <begin position="20"/>
        <end position="36"/>
    </location>
</feature>
<keyword evidence="6 8" id="KW-1133">Transmembrane helix</keyword>
<proteinExistence type="inferred from homology"/>
<feature type="transmembrane region" description="Helical" evidence="9">
    <location>
        <begin position="235"/>
        <end position="252"/>
    </location>
</feature>
<feature type="transmembrane region" description="Helical" evidence="9">
    <location>
        <begin position="346"/>
        <end position="363"/>
    </location>
</feature>
<dbReference type="GO" id="GO:0005886">
    <property type="term" value="C:plasma membrane"/>
    <property type="evidence" value="ECO:0007669"/>
    <property type="project" value="UniProtKB-SubCell"/>
</dbReference>
<evidence type="ECO:0000256" key="6">
    <source>
        <dbReference type="ARBA" id="ARBA00022989"/>
    </source>
</evidence>
<reference evidence="10 11" key="1">
    <citation type="submission" date="2019-03" db="EMBL/GenBank/DDBJ databases">
        <title>Genomic Encyclopedia of Type Strains, Phase IV (KMG-IV): sequencing the most valuable type-strain genomes for metagenomic binning, comparative biology and taxonomic classification.</title>
        <authorList>
            <person name="Goeker M."/>
        </authorList>
    </citation>
    <scope>NUCLEOTIDE SEQUENCE [LARGE SCALE GENOMIC DNA]</scope>
    <source>
        <strain evidence="10 11">LX-B</strain>
    </source>
</reference>
<feature type="transmembrane region" description="Helical" evidence="9">
    <location>
        <begin position="75"/>
        <end position="95"/>
    </location>
</feature>
<dbReference type="PIRSF" id="PIRSF005353">
    <property type="entry name" value="PbuG"/>
    <property type="match status" value="1"/>
</dbReference>
<feature type="transmembrane region" description="Helical" evidence="9">
    <location>
        <begin position="48"/>
        <end position="70"/>
    </location>
</feature>
<gene>
    <name evidence="10" type="ORF">EDC14_10461</name>
</gene>
<feature type="transmembrane region" description="Helical" evidence="9">
    <location>
        <begin position="319"/>
        <end position="339"/>
    </location>
</feature>
<dbReference type="PANTHER" id="PTHR43337">
    <property type="entry name" value="XANTHINE/URACIL PERMEASE C887.17-RELATED"/>
    <property type="match status" value="1"/>
</dbReference>
<evidence type="ECO:0000256" key="7">
    <source>
        <dbReference type="ARBA" id="ARBA00023136"/>
    </source>
</evidence>
<dbReference type="OrthoDB" id="9808458at2"/>
<evidence type="ECO:0000256" key="1">
    <source>
        <dbReference type="ARBA" id="ARBA00004651"/>
    </source>
</evidence>
<dbReference type="Proteomes" id="UP000295008">
    <property type="component" value="Unassembled WGS sequence"/>
</dbReference>
<dbReference type="GO" id="GO:0005345">
    <property type="term" value="F:purine nucleobase transmembrane transporter activity"/>
    <property type="evidence" value="ECO:0007669"/>
    <property type="project" value="TreeGrafter"/>
</dbReference>
<dbReference type="InterPro" id="IPR026033">
    <property type="entry name" value="Azg-like_bact_archaea"/>
</dbReference>
<feature type="transmembrane region" description="Helical" evidence="9">
    <location>
        <begin position="195"/>
        <end position="215"/>
    </location>
</feature>
<evidence type="ECO:0000256" key="2">
    <source>
        <dbReference type="ARBA" id="ARBA00005697"/>
    </source>
</evidence>
<dbReference type="AlphaFoldDB" id="A0A4R1QW36"/>
<dbReference type="PANTHER" id="PTHR43337:SF1">
    <property type="entry name" value="XANTHINE_URACIL PERMEASE C887.17-RELATED"/>
    <property type="match status" value="1"/>
</dbReference>
<dbReference type="InterPro" id="IPR006043">
    <property type="entry name" value="NCS2"/>
</dbReference>
<evidence type="ECO:0000256" key="9">
    <source>
        <dbReference type="SAM" id="Phobius"/>
    </source>
</evidence>
<feature type="transmembrane region" description="Helical" evidence="9">
    <location>
        <begin position="101"/>
        <end position="121"/>
    </location>
</feature>
<comment type="similarity">
    <text evidence="2 8">Belongs to the nucleobase:cation symporter-2 (NCS2) (TC 2.A.40) family. Azg-like subfamily.</text>
</comment>
<dbReference type="EMBL" id="SLUN01000046">
    <property type="protein sequence ID" value="TCL57441.1"/>
    <property type="molecule type" value="Genomic_DNA"/>
</dbReference>
<sequence>MLERVFQLKQNKTTVSREIVAGIVTFMTMAYIIFVNPDILANALGKEYLHPLIVATCVAAGIMSISMGLFTNYPLALASGMGLNAVVAYGLVLGMKLPWQTAMGVVFVEGVVITLLVLTKVREWVMDAIPVDLKRAIGVGIGLFIAFIGLKNAGLVVADPVTFLTFGKINPANGIALFGLLVTAVLMARRVKGAILIGIIVSTVTAMICGLVKWPTEYVAGLKPEYFSTFFQLDIGSALNVGLITTIFALMISDFFDTMGTVVAVGEEAGLVGKDGKMPRLRNVLLVDSLAAVCGGLFGCSSVTTYVESAAGVGEGGRTGLTAVVTGILFLLAIFFAPIVGIVPGYATAPALIVVGFLMLAVVKNIQWDDLTVSIPASLTIIMIPLTYSISKGIGYGFIAYVLIKVFSGKSKGVHPLMYIASIFFVIDFILSSRG</sequence>
<comment type="subcellular location">
    <subcellularLocation>
        <location evidence="1 8">Cell membrane</location>
        <topology evidence="1 8">Multi-pass membrane protein</topology>
    </subcellularLocation>
</comment>
<evidence type="ECO:0000256" key="5">
    <source>
        <dbReference type="ARBA" id="ARBA00022692"/>
    </source>
</evidence>
<dbReference type="RefSeq" id="WP_132017092.1">
    <property type="nucleotide sequence ID" value="NZ_SLUN01000046.1"/>
</dbReference>
<evidence type="ECO:0000313" key="11">
    <source>
        <dbReference type="Proteomes" id="UP000295008"/>
    </source>
</evidence>
<dbReference type="Pfam" id="PF00860">
    <property type="entry name" value="Xan_ur_permease"/>
    <property type="match status" value="1"/>
</dbReference>
<evidence type="ECO:0000256" key="4">
    <source>
        <dbReference type="ARBA" id="ARBA00022475"/>
    </source>
</evidence>